<evidence type="ECO:0000313" key="3">
    <source>
        <dbReference type="Proteomes" id="UP000253490"/>
    </source>
</evidence>
<evidence type="ECO:0000313" key="2">
    <source>
        <dbReference type="EMBL" id="RBP59088.1"/>
    </source>
</evidence>
<accession>A0A366HZP5</accession>
<keyword evidence="1" id="KW-0812">Transmembrane</keyword>
<keyword evidence="3" id="KW-1185">Reference proteome</keyword>
<keyword evidence="1" id="KW-0472">Membrane</keyword>
<dbReference type="OrthoDB" id="1100174at2"/>
<dbReference type="RefSeq" id="WP_113921577.1">
    <property type="nucleotide sequence ID" value="NZ_QNRX01000020.1"/>
</dbReference>
<name>A0A366HZP5_9FIRM</name>
<protein>
    <submittedName>
        <fullName evidence="2">DUF2975 family protein</fullName>
    </submittedName>
</protein>
<keyword evidence="1" id="KW-1133">Transmembrane helix</keyword>
<feature type="transmembrane region" description="Helical" evidence="1">
    <location>
        <begin position="12"/>
        <end position="32"/>
    </location>
</feature>
<feature type="transmembrane region" description="Helical" evidence="1">
    <location>
        <begin position="116"/>
        <end position="140"/>
    </location>
</feature>
<dbReference type="Pfam" id="PF11188">
    <property type="entry name" value="DUF2975"/>
    <property type="match status" value="1"/>
</dbReference>
<feature type="transmembrane region" description="Helical" evidence="1">
    <location>
        <begin position="44"/>
        <end position="66"/>
    </location>
</feature>
<dbReference type="InterPro" id="IPR021354">
    <property type="entry name" value="DUF2975"/>
</dbReference>
<dbReference type="EMBL" id="QNRX01000020">
    <property type="protein sequence ID" value="RBP59088.1"/>
    <property type="molecule type" value="Genomic_DNA"/>
</dbReference>
<reference evidence="2 3" key="1">
    <citation type="submission" date="2018-06" db="EMBL/GenBank/DDBJ databases">
        <title>Genomic Encyclopedia of Type Strains, Phase IV (KMG-IV): sequencing the most valuable type-strain genomes for metagenomic binning, comparative biology and taxonomic classification.</title>
        <authorList>
            <person name="Goeker M."/>
        </authorList>
    </citation>
    <scope>NUCLEOTIDE SEQUENCE [LARGE SCALE GENOMIC DNA]</scope>
    <source>
        <strain evidence="2 3">DSM 22112</strain>
    </source>
</reference>
<sequence>MKRSSTTFLKISIFLIGLPIFVLCILGLPWLINNPVNPYYSIILYPIIFGLYLTVVPFFIALYQAIQLLNFIDRNKSFSDLSVQSLKVIKFCAFTISGLYALMMPLFYLLAEVDDAPGIILIGIVFVFASLVGALFAAVLQKLLKEAIDIKTDNDLTI</sequence>
<dbReference type="Proteomes" id="UP000253490">
    <property type="component" value="Unassembled WGS sequence"/>
</dbReference>
<gene>
    <name evidence="2" type="ORF">DES36_12030</name>
</gene>
<evidence type="ECO:0000256" key="1">
    <source>
        <dbReference type="SAM" id="Phobius"/>
    </source>
</evidence>
<feature type="transmembrane region" description="Helical" evidence="1">
    <location>
        <begin position="87"/>
        <end position="110"/>
    </location>
</feature>
<proteinExistence type="predicted"/>
<dbReference type="AlphaFoldDB" id="A0A366HZP5"/>
<comment type="caution">
    <text evidence="2">The sequence shown here is derived from an EMBL/GenBank/DDBJ whole genome shotgun (WGS) entry which is preliminary data.</text>
</comment>
<organism evidence="2 3">
    <name type="scientific">Alkalibaculum bacchi</name>
    <dbReference type="NCBI Taxonomy" id="645887"/>
    <lineage>
        <taxon>Bacteria</taxon>
        <taxon>Bacillati</taxon>
        <taxon>Bacillota</taxon>
        <taxon>Clostridia</taxon>
        <taxon>Eubacteriales</taxon>
        <taxon>Eubacteriaceae</taxon>
        <taxon>Alkalibaculum</taxon>
    </lineage>
</organism>